<keyword evidence="3" id="KW-0238">DNA-binding</keyword>
<name>A0A2T0M1K4_9PSEU</name>
<organism evidence="7 8">
    <name type="scientific">Prauserella shujinwangii</name>
    <dbReference type="NCBI Taxonomy" id="1453103"/>
    <lineage>
        <taxon>Bacteria</taxon>
        <taxon>Bacillati</taxon>
        <taxon>Actinomycetota</taxon>
        <taxon>Actinomycetes</taxon>
        <taxon>Pseudonocardiales</taxon>
        <taxon>Pseudonocardiaceae</taxon>
        <taxon>Prauserella</taxon>
    </lineage>
</organism>
<proteinExistence type="predicted"/>
<keyword evidence="2" id="KW-0805">Transcription regulation</keyword>
<gene>
    <name evidence="7" type="ORF">B0I33_102586</name>
</gene>
<dbReference type="InterPro" id="IPR036271">
    <property type="entry name" value="Tet_transcr_reg_TetR-rel_C_sf"/>
</dbReference>
<dbReference type="SUPFAM" id="SSF48498">
    <property type="entry name" value="Tetracyclin repressor-like, C-terminal domain"/>
    <property type="match status" value="1"/>
</dbReference>
<accession>A0A2T0M1K4</accession>
<feature type="domain" description="BetI-type transcriptional repressor C-terminal" evidence="6">
    <location>
        <begin position="100"/>
        <end position="203"/>
    </location>
</feature>
<evidence type="ECO:0000313" key="7">
    <source>
        <dbReference type="EMBL" id="PRX50465.1"/>
    </source>
</evidence>
<evidence type="ECO:0000256" key="4">
    <source>
        <dbReference type="ARBA" id="ARBA00023163"/>
    </source>
</evidence>
<evidence type="ECO:0000256" key="3">
    <source>
        <dbReference type="ARBA" id="ARBA00023125"/>
    </source>
</evidence>
<evidence type="ECO:0000259" key="6">
    <source>
        <dbReference type="Pfam" id="PF13977"/>
    </source>
</evidence>
<dbReference type="GO" id="GO:0003677">
    <property type="term" value="F:DNA binding"/>
    <property type="evidence" value="ECO:0007669"/>
    <property type="project" value="UniProtKB-KW"/>
</dbReference>
<dbReference type="Pfam" id="PF00440">
    <property type="entry name" value="TetR_N"/>
    <property type="match status" value="1"/>
</dbReference>
<dbReference type="AlphaFoldDB" id="A0A2T0M1K4"/>
<evidence type="ECO:0000259" key="5">
    <source>
        <dbReference type="Pfam" id="PF00440"/>
    </source>
</evidence>
<evidence type="ECO:0000256" key="2">
    <source>
        <dbReference type="ARBA" id="ARBA00023015"/>
    </source>
</evidence>
<keyword evidence="8" id="KW-1185">Reference proteome</keyword>
<sequence length="211" mass="22170">MLRAPALEHAADGWFTDSMARPRKVSDAELLAACASAIGLHGPGFTLAHVAAAADVSVGTVVGRFGSKHQLLVTLMETETATLGQRMRAAGEKAANPVDAVKAAVLATSDGIDDPATTANHLAQLGADLADPDLRRRLAAHRQVIRTVLTELVATAGLPSAPPPRQAGAMLAALVHGAQVDWALQPKGSLHKRIRRDVDILLDGWARTEKR</sequence>
<dbReference type="SUPFAM" id="SSF46689">
    <property type="entry name" value="Homeodomain-like"/>
    <property type="match status" value="1"/>
</dbReference>
<feature type="domain" description="HTH tetR-type" evidence="5">
    <location>
        <begin position="31"/>
        <end position="72"/>
    </location>
</feature>
<evidence type="ECO:0000256" key="1">
    <source>
        <dbReference type="ARBA" id="ARBA00022491"/>
    </source>
</evidence>
<dbReference type="InterPro" id="IPR039538">
    <property type="entry name" value="BetI_C"/>
</dbReference>
<protein>
    <submittedName>
        <fullName evidence="7">TetR family transcriptional regulator</fullName>
    </submittedName>
</protein>
<keyword evidence="4" id="KW-0804">Transcription</keyword>
<comment type="caution">
    <text evidence="7">The sequence shown here is derived from an EMBL/GenBank/DDBJ whole genome shotgun (WGS) entry which is preliminary data.</text>
</comment>
<dbReference type="Pfam" id="PF13977">
    <property type="entry name" value="TetR_C_6"/>
    <property type="match status" value="1"/>
</dbReference>
<evidence type="ECO:0000313" key="8">
    <source>
        <dbReference type="Proteomes" id="UP000238362"/>
    </source>
</evidence>
<dbReference type="Proteomes" id="UP000238362">
    <property type="component" value="Unassembled WGS sequence"/>
</dbReference>
<dbReference type="Gene3D" id="1.10.357.10">
    <property type="entry name" value="Tetracycline Repressor, domain 2"/>
    <property type="match status" value="1"/>
</dbReference>
<dbReference type="InterPro" id="IPR009057">
    <property type="entry name" value="Homeodomain-like_sf"/>
</dbReference>
<dbReference type="InterPro" id="IPR001647">
    <property type="entry name" value="HTH_TetR"/>
</dbReference>
<reference evidence="7 8" key="1">
    <citation type="submission" date="2018-03" db="EMBL/GenBank/DDBJ databases">
        <title>Genomic Encyclopedia of Type Strains, Phase III (KMG-III): the genomes of soil and plant-associated and newly described type strains.</title>
        <authorList>
            <person name="Whitman W."/>
        </authorList>
    </citation>
    <scope>NUCLEOTIDE SEQUENCE [LARGE SCALE GENOMIC DNA]</scope>
    <source>
        <strain evidence="7 8">CGMCC 4.7125</strain>
    </source>
</reference>
<keyword evidence="1" id="KW-0678">Repressor</keyword>
<dbReference type="EMBL" id="PVNH01000002">
    <property type="protein sequence ID" value="PRX50465.1"/>
    <property type="molecule type" value="Genomic_DNA"/>
</dbReference>